<dbReference type="GO" id="GO:0017177">
    <property type="term" value="C:glucosidase II complex"/>
    <property type="evidence" value="ECO:0007669"/>
    <property type="project" value="TreeGrafter"/>
</dbReference>
<keyword evidence="5" id="KW-1185">Reference proteome</keyword>
<reference evidence="4 5" key="1">
    <citation type="submission" date="2020-10" db="EMBL/GenBank/DDBJ databases">
        <title>The Coptis chinensis genome and diversification of protoberbering-type alkaloids.</title>
        <authorList>
            <person name="Wang B."/>
            <person name="Shu S."/>
            <person name="Song C."/>
            <person name="Liu Y."/>
        </authorList>
    </citation>
    <scope>NUCLEOTIDE SEQUENCE [LARGE SCALE GENOMIC DNA]</scope>
    <source>
        <strain evidence="4">HL-2020</strain>
        <tissue evidence="4">Leaf</tissue>
    </source>
</reference>
<dbReference type="InterPro" id="IPR039794">
    <property type="entry name" value="Gtb1-like"/>
</dbReference>
<name>A0A835GX47_9MAGN</name>
<dbReference type="GO" id="GO:0006491">
    <property type="term" value="P:N-glycan processing"/>
    <property type="evidence" value="ECO:0007669"/>
    <property type="project" value="TreeGrafter"/>
</dbReference>
<keyword evidence="1" id="KW-1133">Transmembrane helix</keyword>
<feature type="signal peptide" evidence="2">
    <location>
        <begin position="1"/>
        <end position="24"/>
    </location>
</feature>
<feature type="domain" description="Glucosidase II beta subunit N-terminal" evidence="3">
    <location>
        <begin position="10"/>
        <end position="141"/>
    </location>
</feature>
<dbReference type="PANTHER" id="PTHR12630">
    <property type="entry name" value="N-LINKED OLIGOSACCHARIDE PROCESSING"/>
    <property type="match status" value="1"/>
</dbReference>
<gene>
    <name evidence="4" type="ORF">IFM89_007596</name>
</gene>
<dbReference type="AlphaFoldDB" id="A0A835GX47"/>
<feature type="chain" id="PRO_5032514853" description="Glucosidase II beta subunit N-terminal domain-containing protein" evidence="2">
    <location>
        <begin position="25"/>
        <end position="189"/>
    </location>
</feature>
<evidence type="ECO:0000256" key="1">
    <source>
        <dbReference type="SAM" id="Phobius"/>
    </source>
</evidence>
<dbReference type="PANTHER" id="PTHR12630:SF17">
    <property type="entry name" value="EXPRESSED PROTEIN"/>
    <property type="match status" value="1"/>
</dbReference>
<dbReference type="InterPro" id="IPR028146">
    <property type="entry name" value="PRKCSH_N"/>
</dbReference>
<comment type="caution">
    <text evidence="4">The sequence shown here is derived from an EMBL/GenBank/DDBJ whole genome shotgun (WGS) entry which is preliminary data.</text>
</comment>
<dbReference type="EMBL" id="JADFTS010000009">
    <property type="protein sequence ID" value="KAF9588120.1"/>
    <property type="molecule type" value="Genomic_DNA"/>
</dbReference>
<protein>
    <recommendedName>
        <fullName evidence="3">Glucosidase II beta subunit N-terminal domain-containing protein</fullName>
    </recommendedName>
</protein>
<proteinExistence type="predicted"/>
<keyword evidence="1" id="KW-0472">Membrane</keyword>
<dbReference type="OrthoDB" id="28322at2759"/>
<organism evidence="4 5">
    <name type="scientific">Coptis chinensis</name>
    <dbReference type="NCBI Taxonomy" id="261450"/>
    <lineage>
        <taxon>Eukaryota</taxon>
        <taxon>Viridiplantae</taxon>
        <taxon>Streptophyta</taxon>
        <taxon>Embryophyta</taxon>
        <taxon>Tracheophyta</taxon>
        <taxon>Spermatophyta</taxon>
        <taxon>Magnoliopsida</taxon>
        <taxon>Ranunculales</taxon>
        <taxon>Ranunculaceae</taxon>
        <taxon>Coptidoideae</taxon>
        <taxon>Coptis</taxon>
    </lineage>
</organism>
<evidence type="ECO:0000313" key="4">
    <source>
        <dbReference type="EMBL" id="KAF9588120.1"/>
    </source>
</evidence>
<dbReference type="Proteomes" id="UP000631114">
    <property type="component" value="Unassembled WGS sequence"/>
</dbReference>
<evidence type="ECO:0000259" key="3">
    <source>
        <dbReference type="Pfam" id="PF12999"/>
    </source>
</evidence>
<dbReference type="Pfam" id="PF12999">
    <property type="entry name" value="PRKCSH-like"/>
    <property type="match status" value="1"/>
</dbReference>
<evidence type="ECO:0000256" key="2">
    <source>
        <dbReference type="SAM" id="SignalP"/>
    </source>
</evidence>
<sequence length="189" mass="21695">MEYSRRNVLLISLLLVAIITPSSLTTISPLYGIHPQDEKYYLSKQLIKCKDGSKYFTKSRLNDNFCDCIDGTDEPGTSACPAGRFYCRNDGSRPQLLFSSRVNDHLCDCCDGSDEYDGGIICLNTCYKDVKVSDNVNNDTMQKSNRVSLEDFVEKLKELKIVVFLEVAFILMAFRLFHRGMRSRRRWFP</sequence>
<feature type="transmembrane region" description="Helical" evidence="1">
    <location>
        <begin position="159"/>
        <end position="177"/>
    </location>
</feature>
<accession>A0A835GX47</accession>
<evidence type="ECO:0000313" key="5">
    <source>
        <dbReference type="Proteomes" id="UP000631114"/>
    </source>
</evidence>
<keyword evidence="1" id="KW-0812">Transmembrane</keyword>
<keyword evidence="2" id="KW-0732">Signal</keyword>